<dbReference type="InterPro" id="IPR029044">
    <property type="entry name" value="Nucleotide-diphossugar_trans"/>
</dbReference>
<dbReference type="InterPro" id="IPR001173">
    <property type="entry name" value="Glyco_trans_2-like"/>
</dbReference>
<organism evidence="4 5">
    <name type="scientific">Ligilactobacillus ruminis DSM 20403 = NBRC 102161</name>
    <dbReference type="NCBI Taxonomy" id="1423798"/>
    <lineage>
        <taxon>Bacteria</taxon>
        <taxon>Bacillati</taxon>
        <taxon>Bacillota</taxon>
        <taxon>Bacilli</taxon>
        <taxon>Lactobacillales</taxon>
        <taxon>Lactobacillaceae</taxon>
        <taxon>Ligilactobacillus</taxon>
    </lineage>
</organism>
<dbReference type="Pfam" id="PF00535">
    <property type="entry name" value="Glycos_transf_2"/>
    <property type="match status" value="1"/>
</dbReference>
<accession>A0A1I2RZY3</accession>
<dbReference type="CDD" id="cd00761">
    <property type="entry name" value="Glyco_tranf_GTA_type"/>
    <property type="match status" value="1"/>
</dbReference>
<evidence type="ECO:0000259" key="3">
    <source>
        <dbReference type="Pfam" id="PF00535"/>
    </source>
</evidence>
<dbReference type="PANTHER" id="PTHR22916">
    <property type="entry name" value="GLYCOSYLTRANSFERASE"/>
    <property type="match status" value="1"/>
</dbReference>
<dbReference type="Proteomes" id="UP000182635">
    <property type="component" value="Unassembled WGS sequence"/>
</dbReference>
<reference evidence="5" key="1">
    <citation type="submission" date="2016-10" db="EMBL/GenBank/DDBJ databases">
        <authorList>
            <person name="Varghese N."/>
            <person name="Submissions S."/>
        </authorList>
    </citation>
    <scope>NUCLEOTIDE SEQUENCE [LARGE SCALE GENOMIC DNA]</scope>
    <source>
        <strain evidence="5">DSM 20403</strain>
    </source>
</reference>
<dbReference type="AlphaFoldDB" id="A0A1I2RZY3"/>
<dbReference type="SUPFAM" id="SSF53448">
    <property type="entry name" value="Nucleotide-diphospho-sugar transferases"/>
    <property type="match status" value="1"/>
</dbReference>
<sequence length="327" mass="38250">MDKPLISVILPVYNVEKYLSECMTSLFDQTYENLEFVMVDDGSTNKECSKMCDEFLKKDKRVVVFHKENGGLSDARNYGIRKAKGQYVTCVDPDDIVDKDYVEYLYFLVEKYHCKMSICQHRVHYDNGNVKNLGSKGDERMSNKHCLERMLYHDVIDTSAWAKLYRKDLFDDVEYPKGKLFEDIGTTYALMLKCDDVAVGYEAKYTYNFHNNSIVNGTFKMNKLDMIEMTDKMASDVLCVYPDLREAVLRRQVYSRLSTLNQMLNADGQAVNQKRVEIIKYVKQNSKEVAKNPKTPKRDKIAFILLKIGYPLYRFCWLQHQKKIMNN</sequence>
<protein>
    <submittedName>
        <fullName evidence="4">Glycosyltransferase involved in cell wall bisynthesis</fullName>
    </submittedName>
</protein>
<dbReference type="Gene3D" id="3.90.550.10">
    <property type="entry name" value="Spore Coat Polysaccharide Biosynthesis Protein SpsA, Chain A"/>
    <property type="match status" value="1"/>
</dbReference>
<dbReference type="OrthoDB" id="396512at2"/>
<evidence type="ECO:0000256" key="2">
    <source>
        <dbReference type="ARBA" id="ARBA00022679"/>
    </source>
</evidence>
<evidence type="ECO:0000313" key="5">
    <source>
        <dbReference type="Proteomes" id="UP000182635"/>
    </source>
</evidence>
<evidence type="ECO:0000256" key="1">
    <source>
        <dbReference type="ARBA" id="ARBA00022676"/>
    </source>
</evidence>
<dbReference type="PANTHER" id="PTHR22916:SF51">
    <property type="entry name" value="GLYCOSYLTRANSFERASE EPSH-RELATED"/>
    <property type="match status" value="1"/>
</dbReference>
<name>A0A1I2RZY3_9LACO</name>
<dbReference type="RefSeq" id="WP_046922092.1">
    <property type="nucleotide sequence ID" value="NZ_AYYL01000016.1"/>
</dbReference>
<dbReference type="EMBL" id="FOPI01000021">
    <property type="protein sequence ID" value="SFG44177.1"/>
    <property type="molecule type" value="Genomic_DNA"/>
</dbReference>
<dbReference type="GO" id="GO:0016757">
    <property type="term" value="F:glycosyltransferase activity"/>
    <property type="evidence" value="ECO:0007669"/>
    <property type="project" value="UniProtKB-KW"/>
</dbReference>
<keyword evidence="2 4" id="KW-0808">Transferase</keyword>
<gene>
    <name evidence="4" type="ORF">SAMN02910432_01396</name>
</gene>
<keyword evidence="1" id="KW-0328">Glycosyltransferase</keyword>
<proteinExistence type="predicted"/>
<feature type="domain" description="Glycosyltransferase 2-like" evidence="3">
    <location>
        <begin position="7"/>
        <end position="172"/>
    </location>
</feature>
<evidence type="ECO:0000313" key="4">
    <source>
        <dbReference type="EMBL" id="SFG44177.1"/>
    </source>
</evidence>